<feature type="coiled-coil region" evidence="1">
    <location>
        <begin position="258"/>
        <end position="285"/>
    </location>
</feature>
<protein>
    <submittedName>
        <fullName evidence="3">Uncharacterized protein</fullName>
    </submittedName>
</protein>
<feature type="compositionally biased region" description="Acidic residues" evidence="2">
    <location>
        <begin position="297"/>
        <end position="314"/>
    </location>
</feature>
<proteinExistence type="predicted"/>
<dbReference type="AlphaFoldDB" id="A0A7S0C832"/>
<accession>A0A7S0C832</accession>
<evidence type="ECO:0000256" key="1">
    <source>
        <dbReference type="SAM" id="Coils"/>
    </source>
</evidence>
<sequence>MPYRVTHGKGTKFLIEKPCAPAPDQMPKKRKKYATPNNMAAAAATSEDSLAYLPADQVTSSDAINGGEGEKKALRNLLRIESVEKKRAEDKLQSIQREMDAKTKLLSVLQHESSFNTTSPHFLNSTSADDAAGSSRNLVSMIEDLEKRLKVEQKQNKELKKKAASGSNNKVWAHDTTTAATIERLNDELTTERLLGESLATTSEELEQNLKTQKTINSRLKKQLKGQKSDEVVDIKGGSDNQAAATISKLRKDLSFERQAKKQALAKAKAKQRFLENKIARLGDTMKAMISSQTNNDELEMDEDMESSDAESSV</sequence>
<keyword evidence="1" id="KW-0175">Coiled coil</keyword>
<feature type="coiled-coil region" evidence="1">
    <location>
        <begin position="71"/>
        <end position="169"/>
    </location>
</feature>
<evidence type="ECO:0000256" key="2">
    <source>
        <dbReference type="SAM" id="MobiDB-lite"/>
    </source>
</evidence>
<organism evidence="3">
    <name type="scientific">Proboscia inermis</name>
    <dbReference type="NCBI Taxonomy" id="420281"/>
    <lineage>
        <taxon>Eukaryota</taxon>
        <taxon>Sar</taxon>
        <taxon>Stramenopiles</taxon>
        <taxon>Ochrophyta</taxon>
        <taxon>Bacillariophyta</taxon>
        <taxon>Coscinodiscophyceae</taxon>
        <taxon>Rhizosoleniophycidae</taxon>
        <taxon>Rhizosoleniales</taxon>
        <taxon>Rhizosoleniaceae</taxon>
        <taxon>Proboscia</taxon>
    </lineage>
</organism>
<reference evidence="3" key="1">
    <citation type="submission" date="2021-01" db="EMBL/GenBank/DDBJ databases">
        <authorList>
            <person name="Corre E."/>
            <person name="Pelletier E."/>
            <person name="Niang G."/>
            <person name="Scheremetjew M."/>
            <person name="Finn R."/>
            <person name="Kale V."/>
            <person name="Holt S."/>
            <person name="Cochrane G."/>
            <person name="Meng A."/>
            <person name="Brown T."/>
            <person name="Cohen L."/>
        </authorList>
    </citation>
    <scope>NUCLEOTIDE SEQUENCE</scope>
    <source>
        <strain evidence="3">CCAP1064/1</strain>
    </source>
</reference>
<name>A0A7S0C832_9STRA</name>
<evidence type="ECO:0000313" key="3">
    <source>
        <dbReference type="EMBL" id="CAD8415038.1"/>
    </source>
</evidence>
<dbReference type="EMBL" id="HBEL01023915">
    <property type="protein sequence ID" value="CAD8415038.1"/>
    <property type="molecule type" value="Transcribed_RNA"/>
</dbReference>
<feature type="region of interest" description="Disordered" evidence="2">
    <location>
        <begin position="289"/>
        <end position="314"/>
    </location>
</feature>
<gene>
    <name evidence="3" type="ORF">PINE0816_LOCUS11173</name>
</gene>